<organism evidence="2 3">
    <name type="scientific">Suillus fuscotomentosus</name>
    <dbReference type="NCBI Taxonomy" id="1912939"/>
    <lineage>
        <taxon>Eukaryota</taxon>
        <taxon>Fungi</taxon>
        <taxon>Dikarya</taxon>
        <taxon>Basidiomycota</taxon>
        <taxon>Agaricomycotina</taxon>
        <taxon>Agaricomycetes</taxon>
        <taxon>Agaricomycetidae</taxon>
        <taxon>Boletales</taxon>
        <taxon>Suillineae</taxon>
        <taxon>Suillaceae</taxon>
        <taxon>Suillus</taxon>
    </lineage>
</organism>
<dbReference type="EMBL" id="JABBWK010000019">
    <property type="protein sequence ID" value="KAG1901998.1"/>
    <property type="molecule type" value="Genomic_DNA"/>
</dbReference>
<dbReference type="RefSeq" id="XP_041227573.1">
    <property type="nucleotide sequence ID" value="XM_041374911.1"/>
</dbReference>
<dbReference type="Pfam" id="PF05699">
    <property type="entry name" value="Dimer_Tnp_hAT"/>
    <property type="match status" value="1"/>
</dbReference>
<dbReference type="AlphaFoldDB" id="A0AAD4EBP7"/>
<reference evidence="2" key="1">
    <citation type="journal article" date="2020" name="New Phytol.">
        <title>Comparative genomics reveals dynamic genome evolution in host specialist ectomycorrhizal fungi.</title>
        <authorList>
            <person name="Lofgren L.A."/>
            <person name="Nguyen N.H."/>
            <person name="Vilgalys R."/>
            <person name="Ruytinx J."/>
            <person name="Liao H.L."/>
            <person name="Branco S."/>
            <person name="Kuo A."/>
            <person name="LaButti K."/>
            <person name="Lipzen A."/>
            <person name="Andreopoulos W."/>
            <person name="Pangilinan J."/>
            <person name="Riley R."/>
            <person name="Hundley H."/>
            <person name="Na H."/>
            <person name="Barry K."/>
            <person name="Grigoriev I.V."/>
            <person name="Stajich J.E."/>
            <person name="Kennedy P.G."/>
        </authorList>
    </citation>
    <scope>NUCLEOTIDE SEQUENCE</scope>
    <source>
        <strain evidence="2">FC203</strain>
    </source>
</reference>
<dbReference type="GeneID" id="64669209"/>
<dbReference type="GO" id="GO:0046983">
    <property type="term" value="F:protein dimerization activity"/>
    <property type="evidence" value="ECO:0007669"/>
    <property type="project" value="InterPro"/>
</dbReference>
<dbReference type="SUPFAM" id="SSF53098">
    <property type="entry name" value="Ribonuclease H-like"/>
    <property type="match status" value="1"/>
</dbReference>
<evidence type="ECO:0000259" key="1">
    <source>
        <dbReference type="Pfam" id="PF05699"/>
    </source>
</evidence>
<proteinExistence type="predicted"/>
<evidence type="ECO:0000313" key="3">
    <source>
        <dbReference type="Proteomes" id="UP001195769"/>
    </source>
</evidence>
<keyword evidence="3" id="KW-1185">Reference proteome</keyword>
<accession>A0AAD4EBP7</accession>
<dbReference type="InterPro" id="IPR012337">
    <property type="entry name" value="RNaseH-like_sf"/>
</dbReference>
<feature type="non-terminal residue" evidence="2">
    <location>
        <position position="1"/>
    </location>
</feature>
<sequence>HFYGFPMISRIMRDVLAVSNAVSPVDRLFSKLRHVCTDPWFFLAAATVTQFMYTKPWIR</sequence>
<feature type="domain" description="HAT C-terminal dimerisation" evidence="1">
    <location>
        <begin position="5"/>
        <end position="58"/>
    </location>
</feature>
<protein>
    <recommendedName>
        <fullName evidence="1">HAT C-terminal dimerisation domain-containing protein</fullName>
    </recommendedName>
</protein>
<gene>
    <name evidence="2" type="ORF">F5891DRAFT_949910</name>
</gene>
<dbReference type="InterPro" id="IPR008906">
    <property type="entry name" value="HATC_C_dom"/>
</dbReference>
<name>A0AAD4EBP7_9AGAM</name>
<dbReference type="Proteomes" id="UP001195769">
    <property type="component" value="Unassembled WGS sequence"/>
</dbReference>
<comment type="caution">
    <text evidence="2">The sequence shown here is derived from an EMBL/GenBank/DDBJ whole genome shotgun (WGS) entry which is preliminary data.</text>
</comment>
<evidence type="ECO:0000313" key="2">
    <source>
        <dbReference type="EMBL" id="KAG1901998.1"/>
    </source>
</evidence>